<dbReference type="InterPro" id="IPR036397">
    <property type="entry name" value="RNaseH_sf"/>
</dbReference>
<dbReference type="AlphaFoldDB" id="A0A4C1Z744"/>
<evidence type="ECO:0000313" key="3">
    <source>
        <dbReference type="Proteomes" id="UP000299102"/>
    </source>
</evidence>
<sequence>MFKVSLRDEIPNELICRRTRLINISQIPSQLKSNGKATSLVELTTAEEESRPSGDRELDAAARANFALYYYNSRLPPASKAVTENGSQSANGMYGRTKRAKEAIDKLCRNNHKRRITLRHDNASSNATKQTNTFLNEKNVELMNNPAYSPDLPPSPVKSITIGPEQVKDEHTQSFPGAQNREALAVLDEALKTSRLPRDRPVKRRRGGRPAASQMSARARAAPAGRGRADAEKCQTMRERSEHPPPGRGSAFSAGERER</sequence>
<name>A0A4C1Z744_EUMVA</name>
<evidence type="ECO:0008006" key="4">
    <source>
        <dbReference type="Google" id="ProtNLM"/>
    </source>
</evidence>
<dbReference type="EMBL" id="BGZK01001564">
    <property type="protein sequence ID" value="GBP82425.1"/>
    <property type="molecule type" value="Genomic_DNA"/>
</dbReference>
<feature type="region of interest" description="Disordered" evidence="1">
    <location>
        <begin position="189"/>
        <end position="259"/>
    </location>
</feature>
<comment type="caution">
    <text evidence="2">The sequence shown here is derived from an EMBL/GenBank/DDBJ whole genome shotgun (WGS) entry which is preliminary data.</text>
</comment>
<protein>
    <recommendedName>
        <fullName evidence="4">Histone-lysine N-methyltransferase SETMAR</fullName>
    </recommendedName>
</protein>
<accession>A0A4C1Z744</accession>
<keyword evidence="3" id="KW-1185">Reference proteome</keyword>
<feature type="compositionally biased region" description="Basic and acidic residues" evidence="1">
    <location>
        <begin position="189"/>
        <end position="200"/>
    </location>
</feature>
<proteinExistence type="predicted"/>
<gene>
    <name evidence="2" type="ORF">EVAR_51467_1</name>
</gene>
<evidence type="ECO:0000256" key="1">
    <source>
        <dbReference type="SAM" id="MobiDB-lite"/>
    </source>
</evidence>
<feature type="compositionally biased region" description="Basic and acidic residues" evidence="1">
    <location>
        <begin position="227"/>
        <end position="245"/>
    </location>
</feature>
<organism evidence="2 3">
    <name type="scientific">Eumeta variegata</name>
    <name type="common">Bagworm moth</name>
    <name type="synonym">Eumeta japonica</name>
    <dbReference type="NCBI Taxonomy" id="151549"/>
    <lineage>
        <taxon>Eukaryota</taxon>
        <taxon>Metazoa</taxon>
        <taxon>Ecdysozoa</taxon>
        <taxon>Arthropoda</taxon>
        <taxon>Hexapoda</taxon>
        <taxon>Insecta</taxon>
        <taxon>Pterygota</taxon>
        <taxon>Neoptera</taxon>
        <taxon>Endopterygota</taxon>
        <taxon>Lepidoptera</taxon>
        <taxon>Glossata</taxon>
        <taxon>Ditrysia</taxon>
        <taxon>Tineoidea</taxon>
        <taxon>Psychidae</taxon>
        <taxon>Oiketicinae</taxon>
        <taxon>Eumeta</taxon>
    </lineage>
</organism>
<dbReference type="Gene3D" id="3.30.420.10">
    <property type="entry name" value="Ribonuclease H-like superfamily/Ribonuclease H"/>
    <property type="match status" value="1"/>
</dbReference>
<feature type="compositionally biased region" description="Low complexity" evidence="1">
    <location>
        <begin position="209"/>
        <end position="226"/>
    </location>
</feature>
<evidence type="ECO:0000313" key="2">
    <source>
        <dbReference type="EMBL" id="GBP82425.1"/>
    </source>
</evidence>
<dbReference type="GO" id="GO:0003676">
    <property type="term" value="F:nucleic acid binding"/>
    <property type="evidence" value="ECO:0007669"/>
    <property type="project" value="InterPro"/>
</dbReference>
<reference evidence="2 3" key="1">
    <citation type="journal article" date="2019" name="Commun. Biol.">
        <title>The bagworm genome reveals a unique fibroin gene that provides high tensile strength.</title>
        <authorList>
            <person name="Kono N."/>
            <person name="Nakamura H."/>
            <person name="Ohtoshi R."/>
            <person name="Tomita M."/>
            <person name="Numata K."/>
            <person name="Arakawa K."/>
        </authorList>
    </citation>
    <scope>NUCLEOTIDE SEQUENCE [LARGE SCALE GENOMIC DNA]</scope>
</reference>
<dbReference type="Proteomes" id="UP000299102">
    <property type="component" value="Unassembled WGS sequence"/>
</dbReference>